<dbReference type="InterPro" id="IPR012337">
    <property type="entry name" value="RNaseH-like_sf"/>
</dbReference>
<accession>M1QBZ4</accession>
<gene>
    <name evidence="1" type="ORF">FLSS-28_0016</name>
</gene>
<proteinExistence type="predicted"/>
<dbReference type="SUPFAM" id="SSF53098">
    <property type="entry name" value="Ribonuclease H-like"/>
    <property type="match status" value="1"/>
</dbReference>
<sequence length="280" mass="31909">MGPYVMAEDLYQFKLALILGRGKRLKKILKHYPTERKFKEASIKELASITGITNTGSKTLEKLIHLDTTYDKMVTFNPRPHWSKVPDAERIMGIDTEYLNSELDSIQYVVVDELEVLTSGFVFTNSALGDAVNRKKGINFLRKVINKYNPCIIVGHNFNSDISVMESAYGKPLPELYHYDDTMDLLQWSNLANIIGGKSLNKAVKNVFDGDVIGLFSAYNDPSLLVEYGLKDALYPVFLRHYIVNGNIPALDFNLEPDIILKEENRDYYSIEQIEFSLHL</sequence>
<dbReference type="AlphaFoldDB" id="M1QBZ4"/>
<protein>
    <submittedName>
        <fullName evidence="1">Uncharacterized protein</fullName>
    </submittedName>
</protein>
<dbReference type="EMBL" id="JX684094">
    <property type="protein sequence ID" value="AGF93498.1"/>
    <property type="molecule type" value="Genomic_DNA"/>
</dbReference>
<reference evidence="1" key="1">
    <citation type="journal article" date="2013" name="Syst. Appl. Microbiol.">
        <title>New insights into the archaeal diversity of a hypersaline microbial mat obtained by a metagenomic approach.</title>
        <authorList>
            <person name="Lopez-Lopez A."/>
            <person name="Richter M."/>
            <person name="Pena A."/>
            <person name="Tamames J."/>
            <person name="Rossello-Mora R."/>
        </authorList>
    </citation>
    <scope>NUCLEOTIDE SEQUENCE</scope>
</reference>
<organism evidence="1">
    <name type="scientific">uncultured organism</name>
    <dbReference type="NCBI Taxonomy" id="155900"/>
    <lineage>
        <taxon>unclassified sequences</taxon>
        <taxon>environmental samples</taxon>
    </lineage>
</organism>
<name>M1QBZ4_9ZZZZ</name>
<evidence type="ECO:0000313" key="1">
    <source>
        <dbReference type="EMBL" id="AGF93498.1"/>
    </source>
</evidence>